<gene>
    <name evidence="4" type="ORF">COCMIDRAFT_3610</name>
</gene>
<reference evidence="4 5" key="1">
    <citation type="journal article" date="2013" name="PLoS Genet.">
        <title>Comparative genome structure, secondary metabolite, and effector coding capacity across Cochliobolus pathogens.</title>
        <authorList>
            <person name="Condon B.J."/>
            <person name="Leng Y."/>
            <person name="Wu D."/>
            <person name="Bushley K.E."/>
            <person name="Ohm R.A."/>
            <person name="Otillar R."/>
            <person name="Martin J."/>
            <person name="Schackwitz W."/>
            <person name="Grimwood J."/>
            <person name="MohdZainudin N."/>
            <person name="Xue C."/>
            <person name="Wang R."/>
            <person name="Manning V.A."/>
            <person name="Dhillon B."/>
            <person name="Tu Z.J."/>
            <person name="Steffenson B.J."/>
            <person name="Salamov A."/>
            <person name="Sun H."/>
            <person name="Lowry S."/>
            <person name="LaButti K."/>
            <person name="Han J."/>
            <person name="Copeland A."/>
            <person name="Lindquist E."/>
            <person name="Barry K."/>
            <person name="Schmutz J."/>
            <person name="Baker S.E."/>
            <person name="Ciuffetti L.M."/>
            <person name="Grigoriev I.V."/>
            <person name="Zhong S."/>
            <person name="Turgeon B.G."/>
        </authorList>
    </citation>
    <scope>NUCLEOTIDE SEQUENCE [LARGE SCALE GENOMIC DNA]</scope>
    <source>
        <strain evidence="4 5">ATCC 44560</strain>
    </source>
</reference>
<dbReference type="GO" id="GO:0003700">
    <property type="term" value="F:DNA-binding transcription factor activity"/>
    <property type="evidence" value="ECO:0007669"/>
    <property type="project" value="InterPro"/>
</dbReference>
<dbReference type="GeneID" id="19122936"/>
<accession>W6ZUE5</accession>
<dbReference type="InterPro" id="IPR046347">
    <property type="entry name" value="bZIP_sf"/>
</dbReference>
<dbReference type="KEGG" id="bor:COCMIDRAFT_3610"/>
<evidence type="ECO:0000313" key="4">
    <source>
        <dbReference type="EMBL" id="EUC47351.1"/>
    </source>
</evidence>
<feature type="compositionally biased region" description="Low complexity" evidence="2">
    <location>
        <begin position="1"/>
        <end position="15"/>
    </location>
</feature>
<organism evidence="4 5">
    <name type="scientific">Bipolaris oryzae ATCC 44560</name>
    <dbReference type="NCBI Taxonomy" id="930090"/>
    <lineage>
        <taxon>Eukaryota</taxon>
        <taxon>Fungi</taxon>
        <taxon>Dikarya</taxon>
        <taxon>Ascomycota</taxon>
        <taxon>Pezizomycotina</taxon>
        <taxon>Dothideomycetes</taxon>
        <taxon>Pleosporomycetidae</taxon>
        <taxon>Pleosporales</taxon>
        <taxon>Pleosporineae</taxon>
        <taxon>Pleosporaceae</taxon>
        <taxon>Bipolaris</taxon>
    </lineage>
</organism>
<dbReference type="AlphaFoldDB" id="W6ZUE5"/>
<dbReference type="PANTHER" id="PTHR37012">
    <property type="entry name" value="B-ZIP TRANSCRIPTION FACTOR (EUROFUNG)-RELATED"/>
    <property type="match status" value="1"/>
</dbReference>
<dbReference type="PANTHER" id="PTHR37012:SF2">
    <property type="entry name" value="BZIP DOMAIN-CONTAINING PROTEIN-RELATED"/>
    <property type="match status" value="1"/>
</dbReference>
<keyword evidence="3" id="KW-1133">Transmembrane helix</keyword>
<dbReference type="Gene3D" id="1.20.5.170">
    <property type="match status" value="1"/>
</dbReference>
<evidence type="ECO:0008006" key="6">
    <source>
        <dbReference type="Google" id="ProtNLM"/>
    </source>
</evidence>
<name>W6ZUE5_COCMI</name>
<keyword evidence="3" id="KW-0812">Transmembrane</keyword>
<evidence type="ECO:0000256" key="3">
    <source>
        <dbReference type="SAM" id="Phobius"/>
    </source>
</evidence>
<proteinExistence type="predicted"/>
<dbReference type="eggNOG" id="ENOG502SUC2">
    <property type="taxonomic scope" value="Eukaryota"/>
</dbReference>
<dbReference type="SUPFAM" id="SSF57959">
    <property type="entry name" value="Leucine zipper domain"/>
    <property type="match status" value="1"/>
</dbReference>
<evidence type="ECO:0000256" key="1">
    <source>
        <dbReference type="SAM" id="Coils"/>
    </source>
</evidence>
<keyword evidence="1" id="KW-0175">Coiled coil</keyword>
<protein>
    <recommendedName>
        <fullName evidence="6">BZIP domain-containing protein</fullName>
    </recommendedName>
</protein>
<evidence type="ECO:0000313" key="5">
    <source>
        <dbReference type="Proteomes" id="UP000054032"/>
    </source>
</evidence>
<dbReference type="Proteomes" id="UP000054032">
    <property type="component" value="Unassembled WGS sequence"/>
</dbReference>
<dbReference type="OrthoDB" id="4161589at2759"/>
<dbReference type="EMBL" id="KI963953">
    <property type="protein sequence ID" value="EUC47351.1"/>
    <property type="molecule type" value="Genomic_DNA"/>
</dbReference>
<keyword evidence="3" id="KW-0472">Membrane</keyword>
<keyword evidence="5" id="KW-1185">Reference proteome</keyword>
<dbReference type="HOGENOM" id="CLU_839341_0_0_1"/>
<dbReference type="RefSeq" id="XP_007686049.1">
    <property type="nucleotide sequence ID" value="XM_007687859.1"/>
</dbReference>
<feature type="transmembrane region" description="Helical" evidence="3">
    <location>
        <begin position="303"/>
        <end position="322"/>
    </location>
</feature>
<feature type="region of interest" description="Disordered" evidence="2">
    <location>
        <begin position="1"/>
        <end position="53"/>
    </location>
</feature>
<sequence>MPTTSSSTSTPLSPSVRILHSVSEAMSDCHDESRRARKRATDRKSQRNHRERQKAYIQHLEQSLATFKAAADSDQRVSRLVAEIDRLQRKCSSLELQLARVRAVVCDTPNHDVEQVLPQETYTASNLGHDDLGLSDQGGDFTAAGGDLPDMQVGTCDADKSLSADDSNLSVRDLRMYAIDCDPPTRDGDPQAATPLQDIPGIDMVQTATDMITEQLFTMLTPTHDPLASLTDTCPVAFSSPCLPRYTAAAGISDRCLLAMLEEARAEHRQRSFDTTKPSLRRLLCMPACDTLAFRLFHYIKSYGAMPLHILLSIFWVQYLFLRVRYSIQPL</sequence>
<feature type="compositionally biased region" description="Basic residues" evidence="2">
    <location>
        <begin position="35"/>
        <end position="52"/>
    </location>
</feature>
<evidence type="ECO:0000256" key="2">
    <source>
        <dbReference type="SAM" id="MobiDB-lite"/>
    </source>
</evidence>
<feature type="coiled-coil region" evidence="1">
    <location>
        <begin position="70"/>
        <end position="104"/>
    </location>
</feature>
<dbReference type="CDD" id="cd14688">
    <property type="entry name" value="bZIP_YAP"/>
    <property type="match status" value="1"/>
</dbReference>